<dbReference type="RefSeq" id="WP_129061870.1">
    <property type="nucleotide sequence ID" value="NZ_NXIE01000003.1"/>
</dbReference>
<accession>A0A4V1M1A3</accession>
<comment type="caution">
    <text evidence="3">The sequence shown here is derived from an EMBL/GenBank/DDBJ whole genome shotgun (WGS) entry which is preliminary data.</text>
</comment>
<feature type="transmembrane region" description="Helical" evidence="1">
    <location>
        <begin position="12"/>
        <end position="30"/>
    </location>
</feature>
<dbReference type="Pfam" id="PF14358">
    <property type="entry name" value="DUF4405"/>
    <property type="match status" value="1"/>
</dbReference>
<feature type="transmembrane region" description="Helical" evidence="1">
    <location>
        <begin position="50"/>
        <end position="72"/>
    </location>
</feature>
<keyword evidence="1" id="KW-1133">Transmembrane helix</keyword>
<evidence type="ECO:0000259" key="2">
    <source>
        <dbReference type="Pfam" id="PF14358"/>
    </source>
</evidence>
<organism evidence="3 4">
    <name type="scientific">Halarcobacter mediterraneus</name>
    <dbReference type="NCBI Taxonomy" id="2023153"/>
    <lineage>
        <taxon>Bacteria</taxon>
        <taxon>Pseudomonadati</taxon>
        <taxon>Campylobacterota</taxon>
        <taxon>Epsilonproteobacteria</taxon>
        <taxon>Campylobacterales</taxon>
        <taxon>Arcobacteraceae</taxon>
        <taxon>Halarcobacter</taxon>
    </lineage>
</organism>
<keyword evidence="1" id="KW-0472">Membrane</keyword>
<keyword evidence="1" id="KW-0812">Transmembrane</keyword>
<dbReference type="Proteomes" id="UP000289718">
    <property type="component" value="Unassembled WGS sequence"/>
</dbReference>
<proteinExistence type="predicted"/>
<evidence type="ECO:0000313" key="3">
    <source>
        <dbReference type="EMBL" id="RXK12815.1"/>
    </source>
</evidence>
<dbReference type="EMBL" id="NXIE01000003">
    <property type="protein sequence ID" value="RXK12815.1"/>
    <property type="molecule type" value="Genomic_DNA"/>
</dbReference>
<feature type="transmembrane region" description="Helical" evidence="1">
    <location>
        <begin position="93"/>
        <end position="111"/>
    </location>
</feature>
<dbReference type="InterPro" id="IPR025517">
    <property type="entry name" value="DUF4405"/>
</dbReference>
<feature type="domain" description="Flavinylation-associated cytochrome" evidence="2">
    <location>
        <begin position="6"/>
        <end position="72"/>
    </location>
</feature>
<keyword evidence="4" id="KW-1185">Reference proteome</keyword>
<gene>
    <name evidence="3" type="ORF">CP965_09590</name>
</gene>
<name>A0A4V1M1A3_9BACT</name>
<dbReference type="OrthoDB" id="9793491at2"/>
<reference evidence="3 4" key="1">
    <citation type="submission" date="2017-09" db="EMBL/GenBank/DDBJ databases">
        <title>Genomics of the genus Arcobacter.</title>
        <authorList>
            <person name="Perez-Cataluna A."/>
            <person name="Figueras M.J."/>
            <person name="Salas-Masso N."/>
        </authorList>
    </citation>
    <scope>NUCLEOTIDE SEQUENCE [LARGE SCALE GENOMIC DNA]</scope>
    <source>
        <strain evidence="3 4">F156-34</strain>
    </source>
</reference>
<dbReference type="AlphaFoldDB" id="A0A4V1M1A3"/>
<sequence length="270" mass="31241">MSFKKVTSLTMLWIMLVMTYTGIVLFIAPPGRVANWSNWYFLGLTKESSAQIHSTFMVLFIAMTLFHIFYNWKPLTSYMKNKTRQMVFFTKEMFVAIFLIILFIFGTLSYLPPFSSFLNFGESIKNSWEKEYGLAPYSHAELSSFKDFCRKLNFDLEKSKEILSSNNIIFIETQSLQQIAQNNKLSPQFIYNLLKKNFGVEGKIVQLSGLGKKSIEDVAISLNISTQEFISKLENLGIEAKKDDKFKLLSEKYNTSPMSILEKLGFREKK</sequence>
<evidence type="ECO:0000256" key="1">
    <source>
        <dbReference type="SAM" id="Phobius"/>
    </source>
</evidence>
<evidence type="ECO:0000313" key="4">
    <source>
        <dbReference type="Proteomes" id="UP000289718"/>
    </source>
</evidence>
<protein>
    <recommendedName>
        <fullName evidence="2">Flavinylation-associated cytochrome domain-containing protein</fullName>
    </recommendedName>
</protein>